<dbReference type="Proteomes" id="UP001233673">
    <property type="component" value="Unassembled WGS sequence"/>
</dbReference>
<gene>
    <name evidence="1" type="ORF">QOZ88_01085</name>
</gene>
<organism evidence="1 2">
    <name type="scientific">Blastococcus carthaginiensis</name>
    <dbReference type="NCBI Taxonomy" id="3050034"/>
    <lineage>
        <taxon>Bacteria</taxon>
        <taxon>Bacillati</taxon>
        <taxon>Actinomycetota</taxon>
        <taxon>Actinomycetes</taxon>
        <taxon>Geodermatophilales</taxon>
        <taxon>Geodermatophilaceae</taxon>
        <taxon>Blastococcus</taxon>
    </lineage>
</organism>
<evidence type="ECO:0000313" key="2">
    <source>
        <dbReference type="Proteomes" id="UP001233673"/>
    </source>
</evidence>
<name>A0ABT9I6N0_9ACTN</name>
<evidence type="ECO:0000313" key="1">
    <source>
        <dbReference type="EMBL" id="MDP5181221.1"/>
    </source>
</evidence>
<comment type="caution">
    <text evidence="1">The sequence shown here is derived from an EMBL/GenBank/DDBJ whole genome shotgun (WGS) entry which is preliminary data.</text>
</comment>
<sequence>MIVTRRGGALQLVEQVEHGRIAGELAGAWGNAAFEVPTPLHSVRTAAARHDEGWRAWDARVLFDEAERRPLHFTDIDAGEHVRLYRQGVEQVSLADLYSGVLVGMHWTGLYRGRWAAPGAAARVGRSAEDRRLQDEVVAAEELRWIDAKRRAWTSDEPRSVFETQLWHNYELLQFWDLLSLYLAVTPPDEPGTVGAAPQPWGPQLRRLEHGTGPVVLPPVPLRPGGERVAVTVSARAPGTAALDPFPFRAPQEVAVERVVVPDREWSHAELADRVRRARRSTVSWRLVPADGVQR</sequence>
<keyword evidence="2" id="KW-1185">Reference proteome</keyword>
<protein>
    <submittedName>
        <fullName evidence="1">DUF3891 family protein</fullName>
    </submittedName>
</protein>
<dbReference type="EMBL" id="JASNFN010000001">
    <property type="protein sequence ID" value="MDP5181221.1"/>
    <property type="molecule type" value="Genomic_DNA"/>
</dbReference>
<reference evidence="2" key="1">
    <citation type="submission" date="2023-05" db="EMBL/GenBank/DDBJ databases">
        <title>Draft genome of Pseudofrankia sp. BMG5.37.</title>
        <authorList>
            <person name="Gtari M."/>
            <person name="Ghodhbane F."/>
            <person name="Sbissi I."/>
        </authorList>
    </citation>
    <scope>NUCLEOTIDE SEQUENCE [LARGE SCALE GENOMIC DNA]</scope>
    <source>
        <strain evidence="2">BMG 814</strain>
    </source>
</reference>
<dbReference type="Pfam" id="PF13030">
    <property type="entry name" value="DUF3891"/>
    <property type="match status" value="1"/>
</dbReference>
<dbReference type="InterPro" id="IPR024992">
    <property type="entry name" value="DUF3891"/>
</dbReference>
<dbReference type="RefSeq" id="WP_305997988.1">
    <property type="nucleotide sequence ID" value="NZ_JASNFN010000001.1"/>
</dbReference>
<accession>A0ABT9I6N0</accession>
<proteinExistence type="predicted"/>